<dbReference type="STRING" id="742767.HMPREF9456_01688"/>
<dbReference type="OrthoDB" id="195541at2"/>
<gene>
    <name evidence="1" type="ORF">HMPREF9456_01688</name>
</gene>
<name>F8X0R9_9BACT</name>
<evidence type="ECO:0000313" key="2">
    <source>
        <dbReference type="Proteomes" id="UP000006420"/>
    </source>
</evidence>
<evidence type="ECO:0008006" key="3">
    <source>
        <dbReference type="Google" id="ProtNLM"/>
    </source>
</evidence>
<dbReference type="EMBL" id="ADLW01000006">
    <property type="protein sequence ID" value="EGK03621.1"/>
    <property type="molecule type" value="Genomic_DNA"/>
</dbReference>
<organism evidence="1 2">
    <name type="scientific">Dysgonomonas mossii DSM 22836</name>
    <dbReference type="NCBI Taxonomy" id="742767"/>
    <lineage>
        <taxon>Bacteria</taxon>
        <taxon>Pseudomonadati</taxon>
        <taxon>Bacteroidota</taxon>
        <taxon>Bacteroidia</taxon>
        <taxon>Bacteroidales</taxon>
        <taxon>Dysgonomonadaceae</taxon>
        <taxon>Dysgonomonas</taxon>
    </lineage>
</organism>
<dbReference type="Gene3D" id="3.90.1720.10">
    <property type="entry name" value="endopeptidase domain like (from Nostoc punctiforme)"/>
    <property type="match status" value="1"/>
</dbReference>
<dbReference type="HOGENOM" id="CLU_090004_0_0_10"/>
<proteinExistence type="predicted"/>
<dbReference type="InterPro" id="IPR038765">
    <property type="entry name" value="Papain-like_cys_pep_sf"/>
</dbReference>
<dbReference type="Pfam" id="PF05708">
    <property type="entry name" value="Peptidase_C92"/>
    <property type="match status" value="1"/>
</dbReference>
<dbReference type="eggNOG" id="COG3863">
    <property type="taxonomic scope" value="Bacteria"/>
</dbReference>
<evidence type="ECO:0000313" key="1">
    <source>
        <dbReference type="EMBL" id="EGK03621.1"/>
    </source>
</evidence>
<protein>
    <recommendedName>
        <fullName evidence="3">Permuted papain-like amidase YaeF/Yiix C92 family enzyme</fullName>
    </recommendedName>
</protein>
<comment type="caution">
    <text evidence="1">The sequence shown here is derived from an EMBL/GenBank/DDBJ whole genome shotgun (WGS) entry which is preliminary data.</text>
</comment>
<dbReference type="AlphaFoldDB" id="F8X0R9"/>
<dbReference type="Proteomes" id="UP000006420">
    <property type="component" value="Unassembled WGS sequence"/>
</dbReference>
<reference evidence="1 2" key="1">
    <citation type="submission" date="2011-04" db="EMBL/GenBank/DDBJ databases">
        <title>The Genome Sequence of Dysgonomonas mossii DSM 22836.</title>
        <authorList>
            <consortium name="The Broad Institute Genome Sequencing Platform"/>
            <person name="Earl A."/>
            <person name="Ward D."/>
            <person name="Feldgarden M."/>
            <person name="Gevers D."/>
            <person name="Pudlo N."/>
            <person name="Martens E."/>
            <person name="Allen-Vercoe E."/>
            <person name="Young S.K."/>
            <person name="Zeng Q."/>
            <person name="Gargeya S."/>
            <person name="Fitzgerald M."/>
            <person name="Haas B."/>
            <person name="Abouelleil A."/>
            <person name="Alvarado L."/>
            <person name="Arachchi H.M."/>
            <person name="Berlin A."/>
            <person name="Brown A."/>
            <person name="Chapman S.B."/>
            <person name="Chen Z."/>
            <person name="Dunbar C."/>
            <person name="Freedman E."/>
            <person name="Gearin G."/>
            <person name="Gellesch M."/>
            <person name="Goldberg J."/>
            <person name="Griggs A."/>
            <person name="Gujja S."/>
            <person name="Heiman D."/>
            <person name="Howarth C."/>
            <person name="Larson L."/>
            <person name="Lui A."/>
            <person name="MacDonald P.J.P."/>
            <person name="Mehta T."/>
            <person name="Montmayeur A."/>
            <person name="Murphy C."/>
            <person name="Neiman D."/>
            <person name="Pearson M."/>
            <person name="Priest M."/>
            <person name="Roberts A."/>
            <person name="Saif S."/>
            <person name="Shea T."/>
            <person name="Shenoy N."/>
            <person name="Sisk P."/>
            <person name="Stolte C."/>
            <person name="Sykes S."/>
            <person name="Yandava C."/>
            <person name="Wortman J."/>
            <person name="Nusbaum C."/>
            <person name="Birren B."/>
        </authorList>
    </citation>
    <scope>NUCLEOTIDE SEQUENCE [LARGE SCALE GENOMIC DNA]</scope>
    <source>
        <strain evidence="1 2">DSM 22836</strain>
    </source>
</reference>
<dbReference type="InterPro" id="IPR024453">
    <property type="entry name" value="Peptidase_C92"/>
</dbReference>
<keyword evidence="2" id="KW-1185">Reference proteome</keyword>
<accession>F8X0R9</accession>
<dbReference type="SUPFAM" id="SSF54001">
    <property type="entry name" value="Cysteine proteinases"/>
    <property type="match status" value="1"/>
</dbReference>
<sequence>MTTDSSFTYLNNMKTIVLILFLLLPFHISADNFKLQAGDLIFQESCSGDMGKAIKEVTSSIDQYHFTHVGMVYIDENDSIYVIEATHPRVAITPLHEYLYPENNKGCYPVSVVGRLKAEYQCCIPRAIQEGFTLVGKEYDDGFVMNNDQYYCSEFIYEVLLRANNGTAIFPLNVMTFKSPGSDEITDGWKEYFDKLNLPVPEGELGINPGAMSRSEVIDIVHYY</sequence>